<evidence type="ECO:0000313" key="2">
    <source>
        <dbReference type="Proteomes" id="UP001515500"/>
    </source>
</evidence>
<evidence type="ECO:0000259" key="1">
    <source>
        <dbReference type="Pfam" id="PF07727"/>
    </source>
</evidence>
<evidence type="ECO:0000313" key="3">
    <source>
        <dbReference type="RefSeq" id="XP_039118511.1"/>
    </source>
</evidence>
<dbReference type="InterPro" id="IPR013103">
    <property type="entry name" value="RVT_2"/>
</dbReference>
<dbReference type="SUPFAM" id="SSF56672">
    <property type="entry name" value="DNA/RNA polymerases"/>
    <property type="match status" value="1"/>
</dbReference>
<dbReference type="PANTHER" id="PTHR11439:SF475">
    <property type="entry name" value="CYSTEINE-RICH RLK (RECEPTOR-LIKE PROTEIN KINASE) 8"/>
    <property type="match status" value="1"/>
</dbReference>
<name>A0AB40AU53_DIOCR</name>
<accession>A0AB40AU53</accession>
<reference evidence="3" key="1">
    <citation type="submission" date="2025-08" db="UniProtKB">
        <authorList>
            <consortium name="RefSeq"/>
        </authorList>
    </citation>
    <scope>IDENTIFICATION</scope>
</reference>
<keyword evidence="2" id="KW-1185">Reference proteome</keyword>
<dbReference type="InterPro" id="IPR043502">
    <property type="entry name" value="DNA/RNA_pol_sf"/>
</dbReference>
<dbReference type="CDD" id="cd09272">
    <property type="entry name" value="RNase_HI_RT_Ty1"/>
    <property type="match status" value="1"/>
</dbReference>
<dbReference type="GeneID" id="120254483"/>
<dbReference type="Proteomes" id="UP001515500">
    <property type="component" value="Unplaced"/>
</dbReference>
<protein>
    <submittedName>
        <fullName evidence="3">Uncharacterized mitochondrial protein AtMg00810-like</fullName>
    </submittedName>
</protein>
<organism evidence="2 3">
    <name type="scientific">Dioscorea cayennensis subsp. rotundata</name>
    <name type="common">White Guinea yam</name>
    <name type="synonym">Dioscorea rotundata</name>
    <dbReference type="NCBI Taxonomy" id="55577"/>
    <lineage>
        <taxon>Eukaryota</taxon>
        <taxon>Viridiplantae</taxon>
        <taxon>Streptophyta</taxon>
        <taxon>Embryophyta</taxon>
        <taxon>Tracheophyta</taxon>
        <taxon>Spermatophyta</taxon>
        <taxon>Magnoliopsida</taxon>
        <taxon>Liliopsida</taxon>
        <taxon>Dioscoreales</taxon>
        <taxon>Dioscoreaceae</taxon>
        <taxon>Dioscorea</taxon>
    </lineage>
</organism>
<dbReference type="AlphaFoldDB" id="A0AB40AU53"/>
<feature type="domain" description="Reverse transcriptase Ty1/copia-type" evidence="1">
    <location>
        <begin position="1"/>
        <end position="163"/>
    </location>
</feature>
<dbReference type="PANTHER" id="PTHR11439">
    <property type="entry name" value="GAG-POL-RELATED RETROTRANSPOSON"/>
    <property type="match status" value="1"/>
</dbReference>
<gene>
    <name evidence="3" type="primary">LOC120254483</name>
</gene>
<proteinExistence type="predicted"/>
<dbReference type="RefSeq" id="XP_039118511.1">
    <property type="nucleotide sequence ID" value="XM_039262577.1"/>
</dbReference>
<sequence length="431" mass="48969">MDVKNAFLHGELDRDIYMDQPQGFESKVHPEYVCKLKKALYGLKQAPRAWYGKIAEFLVQSGYRLTASDSSLFVKHTGGKMAIVLVYVDDLILTGDLTEEIQCTKENLSIRFQMKELGELKHFLGLEVEKTKEGMFLCQQKYAKDLLETYGMLECKPLSTPMEPNIKLRAGEGKDLENPRMYRQLVGSLIYLTLTRPDLAYAVGVASRYMQNPKKPHLEAVRRILRYLKGTTDYGILYRKGERCQVTGYCDADYAGDCDTRRSTTGYIFSLGTGAVSWCSKRQPTVSLSTTEAEYRAAAMAAQESTWLMQLLRDLHQPIEQVTLHCDNRSAVCLAENPMFHARTKHIEVHYHFLREKVLQGEIHMKLTPTEEQVADIFTKSLSTKKFEDLRAQLGILKKASIQEKSVLRGSDKEAALPLSFMKFPTAIDSS</sequence>
<dbReference type="Pfam" id="PF07727">
    <property type="entry name" value="RVT_2"/>
    <property type="match status" value="1"/>
</dbReference>